<feature type="transmembrane region" description="Helical" evidence="7">
    <location>
        <begin position="88"/>
        <end position="107"/>
    </location>
</feature>
<feature type="transmembrane region" description="Helical" evidence="7">
    <location>
        <begin position="249"/>
        <end position="274"/>
    </location>
</feature>
<evidence type="ECO:0000256" key="5">
    <source>
        <dbReference type="ARBA" id="ARBA00022989"/>
    </source>
</evidence>
<dbReference type="Proteomes" id="UP001623660">
    <property type="component" value="Unassembled WGS sequence"/>
</dbReference>
<comment type="caution">
    <text evidence="8">The sequence shown here is derived from an EMBL/GenBank/DDBJ whole genome shotgun (WGS) entry which is preliminary data.</text>
</comment>
<evidence type="ECO:0000256" key="2">
    <source>
        <dbReference type="ARBA" id="ARBA00007977"/>
    </source>
</evidence>
<evidence type="ECO:0000256" key="4">
    <source>
        <dbReference type="ARBA" id="ARBA00022692"/>
    </source>
</evidence>
<feature type="transmembrane region" description="Helical" evidence="7">
    <location>
        <begin position="30"/>
        <end position="52"/>
    </location>
</feature>
<feature type="transmembrane region" description="Helical" evidence="7">
    <location>
        <begin position="306"/>
        <end position="327"/>
    </location>
</feature>
<organism evidence="8 9">
    <name type="scientific">Candidatus Clostridium eludens</name>
    <dbReference type="NCBI Taxonomy" id="3381663"/>
    <lineage>
        <taxon>Bacteria</taxon>
        <taxon>Bacillati</taxon>
        <taxon>Bacillota</taxon>
        <taxon>Clostridia</taxon>
        <taxon>Eubacteriales</taxon>
        <taxon>Clostridiaceae</taxon>
        <taxon>Clostridium</taxon>
    </lineage>
</organism>
<dbReference type="RefSeq" id="WP_406790388.1">
    <property type="nucleotide sequence ID" value="NZ_JBJHZX010000002.1"/>
</dbReference>
<dbReference type="Pfam" id="PF03601">
    <property type="entry name" value="Cons_hypoth698"/>
    <property type="match status" value="1"/>
</dbReference>
<evidence type="ECO:0000256" key="7">
    <source>
        <dbReference type="SAM" id="Phobius"/>
    </source>
</evidence>
<feature type="transmembrane region" description="Helical" evidence="7">
    <location>
        <begin position="119"/>
        <end position="140"/>
    </location>
</feature>
<feature type="transmembrane region" description="Helical" evidence="7">
    <location>
        <begin position="146"/>
        <end position="166"/>
    </location>
</feature>
<evidence type="ECO:0000256" key="1">
    <source>
        <dbReference type="ARBA" id="ARBA00004651"/>
    </source>
</evidence>
<keyword evidence="3" id="KW-1003">Cell membrane</keyword>
<reference evidence="8 9" key="1">
    <citation type="submission" date="2024-11" db="EMBL/GenBank/DDBJ databases">
        <authorList>
            <person name="Heng Y.C."/>
            <person name="Lim A.C.H."/>
            <person name="Lee J.K.Y."/>
            <person name="Kittelmann S."/>
        </authorList>
    </citation>
    <scope>NUCLEOTIDE SEQUENCE [LARGE SCALE GENOMIC DNA]</scope>
    <source>
        <strain evidence="8 9">WILCCON 0269</strain>
    </source>
</reference>
<proteinExistence type="inferred from homology"/>
<evidence type="ECO:0000256" key="6">
    <source>
        <dbReference type="ARBA" id="ARBA00023136"/>
    </source>
</evidence>
<feature type="transmembrane region" description="Helical" evidence="7">
    <location>
        <begin position="280"/>
        <end position="299"/>
    </location>
</feature>
<keyword evidence="6 7" id="KW-0472">Membrane</keyword>
<evidence type="ECO:0000313" key="8">
    <source>
        <dbReference type="EMBL" id="MFL0194265.1"/>
    </source>
</evidence>
<name>A0ABW8SHD1_9CLOT</name>
<dbReference type="PANTHER" id="PTHR30106:SF1">
    <property type="entry name" value="UPF0324 MEMBRANE PROTEIN FN0533"/>
    <property type="match status" value="1"/>
</dbReference>
<dbReference type="PANTHER" id="PTHR30106">
    <property type="entry name" value="INNER MEMBRANE PROTEIN YEIH-RELATED"/>
    <property type="match status" value="1"/>
</dbReference>
<keyword evidence="9" id="KW-1185">Reference proteome</keyword>
<feature type="transmembrane region" description="Helical" evidence="7">
    <location>
        <begin position="206"/>
        <end position="228"/>
    </location>
</feature>
<dbReference type="EMBL" id="JBJHZX010000002">
    <property type="protein sequence ID" value="MFL0194265.1"/>
    <property type="molecule type" value="Genomic_DNA"/>
</dbReference>
<keyword evidence="5 7" id="KW-1133">Transmembrane helix</keyword>
<dbReference type="InterPro" id="IPR018383">
    <property type="entry name" value="UPF0324_pro"/>
</dbReference>
<keyword evidence="4 7" id="KW-0812">Transmembrane</keyword>
<accession>A0ABW8SHD1</accession>
<gene>
    <name evidence="8" type="ORF">ACJDU8_01540</name>
</gene>
<feature type="transmembrane region" description="Helical" evidence="7">
    <location>
        <begin position="64"/>
        <end position="82"/>
    </location>
</feature>
<sequence length="331" mass="35510">MEKIINKLPGIILALIIAIPAWLIGNAFPIVGSPVLGILFGMILAFWKRPIYFNEGITFTAKKLLQYSIILIGFGMNLFNVFKVGKQTIVLMIFTLSAAFITAYLIGKLLKINEKTTTLIAVGSSICGGSAIAATAPVINASEQEVAHSISTIFLFNAIAAFLFPLLGHLLGMSNQCFGLWSGTAVNDTSSVVAAGYSYSNAAGNLAVIVKLTRTLAIVPITLALAVYTSKKEAKSENGSYSVSKIFPWFVLAFAAASVINTFISLPVVITKFLLQSGKFVIVMAMVSVGLNTNIVQLVKSGMRPILLGFTCWVILALTSLGVQHFIMRIF</sequence>
<comment type="subcellular location">
    <subcellularLocation>
        <location evidence="1">Cell membrane</location>
        <topology evidence="1">Multi-pass membrane protein</topology>
    </subcellularLocation>
</comment>
<comment type="similarity">
    <text evidence="2">Belongs to the UPF0324 family.</text>
</comment>
<protein>
    <submittedName>
        <fullName evidence="8">YeiH family protein</fullName>
    </submittedName>
</protein>
<evidence type="ECO:0000256" key="3">
    <source>
        <dbReference type="ARBA" id="ARBA00022475"/>
    </source>
</evidence>
<evidence type="ECO:0000313" key="9">
    <source>
        <dbReference type="Proteomes" id="UP001623660"/>
    </source>
</evidence>